<name>A0A5C3MF87_9AGAR</name>
<gene>
    <name evidence="3" type="ORF">BDQ12DRAFT_717216</name>
</gene>
<protein>
    <submittedName>
        <fullName evidence="3">Uncharacterized protein</fullName>
    </submittedName>
</protein>
<feature type="compositionally biased region" description="Low complexity" evidence="1">
    <location>
        <begin position="69"/>
        <end position="88"/>
    </location>
</feature>
<evidence type="ECO:0000256" key="2">
    <source>
        <dbReference type="SAM" id="Phobius"/>
    </source>
</evidence>
<dbReference type="Proteomes" id="UP000308652">
    <property type="component" value="Unassembled WGS sequence"/>
</dbReference>
<feature type="compositionally biased region" description="Polar residues" evidence="1">
    <location>
        <begin position="1"/>
        <end position="11"/>
    </location>
</feature>
<keyword evidence="2" id="KW-1133">Transmembrane helix</keyword>
<feature type="transmembrane region" description="Helical" evidence="2">
    <location>
        <begin position="28"/>
        <end position="49"/>
    </location>
</feature>
<accession>A0A5C3MF87</accession>
<feature type="compositionally biased region" description="Polar residues" evidence="1">
    <location>
        <begin position="53"/>
        <end position="68"/>
    </location>
</feature>
<evidence type="ECO:0000256" key="1">
    <source>
        <dbReference type="SAM" id="MobiDB-lite"/>
    </source>
</evidence>
<dbReference type="EMBL" id="ML213590">
    <property type="protein sequence ID" value="TFK44022.1"/>
    <property type="molecule type" value="Genomic_DNA"/>
</dbReference>
<keyword evidence="2" id="KW-0472">Membrane</keyword>
<reference evidence="3 4" key="1">
    <citation type="journal article" date="2019" name="Nat. Ecol. Evol.">
        <title>Megaphylogeny resolves global patterns of mushroom evolution.</title>
        <authorList>
            <person name="Varga T."/>
            <person name="Krizsan K."/>
            <person name="Foldi C."/>
            <person name="Dima B."/>
            <person name="Sanchez-Garcia M."/>
            <person name="Sanchez-Ramirez S."/>
            <person name="Szollosi G.J."/>
            <person name="Szarkandi J.G."/>
            <person name="Papp V."/>
            <person name="Albert L."/>
            <person name="Andreopoulos W."/>
            <person name="Angelini C."/>
            <person name="Antonin V."/>
            <person name="Barry K.W."/>
            <person name="Bougher N.L."/>
            <person name="Buchanan P."/>
            <person name="Buyck B."/>
            <person name="Bense V."/>
            <person name="Catcheside P."/>
            <person name="Chovatia M."/>
            <person name="Cooper J."/>
            <person name="Damon W."/>
            <person name="Desjardin D."/>
            <person name="Finy P."/>
            <person name="Geml J."/>
            <person name="Haridas S."/>
            <person name="Hughes K."/>
            <person name="Justo A."/>
            <person name="Karasinski D."/>
            <person name="Kautmanova I."/>
            <person name="Kiss B."/>
            <person name="Kocsube S."/>
            <person name="Kotiranta H."/>
            <person name="LaButti K.M."/>
            <person name="Lechner B.E."/>
            <person name="Liimatainen K."/>
            <person name="Lipzen A."/>
            <person name="Lukacs Z."/>
            <person name="Mihaltcheva S."/>
            <person name="Morgado L.N."/>
            <person name="Niskanen T."/>
            <person name="Noordeloos M.E."/>
            <person name="Ohm R.A."/>
            <person name="Ortiz-Santana B."/>
            <person name="Ovrebo C."/>
            <person name="Racz N."/>
            <person name="Riley R."/>
            <person name="Savchenko A."/>
            <person name="Shiryaev A."/>
            <person name="Soop K."/>
            <person name="Spirin V."/>
            <person name="Szebenyi C."/>
            <person name="Tomsovsky M."/>
            <person name="Tulloss R.E."/>
            <person name="Uehling J."/>
            <person name="Grigoriev I.V."/>
            <person name="Vagvolgyi C."/>
            <person name="Papp T."/>
            <person name="Martin F.M."/>
            <person name="Miettinen O."/>
            <person name="Hibbett D.S."/>
            <person name="Nagy L.G."/>
        </authorList>
    </citation>
    <scope>NUCLEOTIDE SEQUENCE [LARGE SCALE GENOMIC DNA]</scope>
    <source>
        <strain evidence="3 4">CBS 166.37</strain>
    </source>
</reference>
<proteinExistence type="predicted"/>
<evidence type="ECO:0000313" key="3">
    <source>
        <dbReference type="EMBL" id="TFK44022.1"/>
    </source>
</evidence>
<keyword evidence="2" id="KW-0812">Transmembrane</keyword>
<organism evidence="3 4">
    <name type="scientific">Crucibulum laeve</name>
    <dbReference type="NCBI Taxonomy" id="68775"/>
    <lineage>
        <taxon>Eukaryota</taxon>
        <taxon>Fungi</taxon>
        <taxon>Dikarya</taxon>
        <taxon>Basidiomycota</taxon>
        <taxon>Agaricomycotina</taxon>
        <taxon>Agaricomycetes</taxon>
        <taxon>Agaricomycetidae</taxon>
        <taxon>Agaricales</taxon>
        <taxon>Agaricineae</taxon>
        <taxon>Nidulariaceae</taxon>
        <taxon>Crucibulum</taxon>
    </lineage>
</organism>
<keyword evidence="4" id="KW-1185">Reference proteome</keyword>
<feature type="region of interest" description="Disordered" evidence="1">
    <location>
        <begin position="1"/>
        <end position="22"/>
    </location>
</feature>
<feature type="compositionally biased region" description="Basic and acidic residues" evidence="1">
    <location>
        <begin position="110"/>
        <end position="119"/>
    </location>
</feature>
<feature type="region of interest" description="Disordered" evidence="1">
    <location>
        <begin position="53"/>
        <end position="119"/>
    </location>
</feature>
<evidence type="ECO:0000313" key="4">
    <source>
        <dbReference type="Proteomes" id="UP000308652"/>
    </source>
</evidence>
<sequence>MDYGARTSSHVHFSPAAPPSEVTPLGTIPLIPLLFLLGLASIYFIPVLSSTRPVLSSTRPVLSSTRPVLSSTRPTHTSPSFPSSSSSELELDEEYAERERNQHALSAIPGEHERNGQIG</sequence>
<dbReference type="AlphaFoldDB" id="A0A5C3MF87"/>